<reference evidence="2 3" key="1">
    <citation type="submission" date="2020-11" db="EMBL/GenBank/DDBJ databases">
        <title>Complete and Circularized Genome Assembly of a human isolate of Vibrio navarrensis biotype pommerensis with MiSeq and MinION Sequence Data.</title>
        <authorList>
            <person name="Schwartz K."/>
            <person name="Borowiak M."/>
            <person name="Deneke C."/>
            <person name="Balau V."/>
            <person name="Metelmann C."/>
            <person name="Strauch E."/>
        </authorList>
    </citation>
    <scope>NUCLEOTIDE SEQUENCE [LARGE SCALE GENOMIC DNA]</scope>
    <source>
        <strain evidence="2 3">20-VB00237</strain>
    </source>
</reference>
<dbReference type="Gene3D" id="3.40.190.10">
    <property type="entry name" value="Periplasmic binding protein-like II"/>
    <property type="match status" value="1"/>
</dbReference>
<dbReference type="SUPFAM" id="SSF53850">
    <property type="entry name" value="Periplasmic binding protein-like II"/>
    <property type="match status" value="1"/>
</dbReference>
<dbReference type="GO" id="GO:0009094">
    <property type="term" value="P:L-phenylalanine biosynthetic process"/>
    <property type="evidence" value="ECO:0007669"/>
    <property type="project" value="InterPro"/>
</dbReference>
<sequence>MPISGSTSLAAKKVAEQTLPTGTAAIGSCGLASVYPNLSIVQQGIEENKNNNTTFLLLSVKKRTLPVSEEITREELMAAISTGRQL</sequence>
<protein>
    <recommendedName>
        <fullName evidence="1">Prephenate dehydratase domain-containing protein</fullName>
    </recommendedName>
</protein>
<evidence type="ECO:0000313" key="3">
    <source>
        <dbReference type="Proteomes" id="UP000594435"/>
    </source>
</evidence>
<evidence type="ECO:0000259" key="1">
    <source>
        <dbReference type="PROSITE" id="PS51171"/>
    </source>
</evidence>
<proteinExistence type="predicted"/>
<dbReference type="Proteomes" id="UP000594435">
    <property type="component" value="Chromosome 1"/>
</dbReference>
<dbReference type="PROSITE" id="PS51171">
    <property type="entry name" value="PREPHENATE_DEHYDR_3"/>
    <property type="match status" value="1"/>
</dbReference>
<feature type="domain" description="Prephenate dehydratase" evidence="1">
    <location>
        <begin position="1"/>
        <end position="60"/>
    </location>
</feature>
<organism evidence="2 3">
    <name type="scientific">Vibrio navarrensis</name>
    <dbReference type="NCBI Taxonomy" id="29495"/>
    <lineage>
        <taxon>Bacteria</taxon>
        <taxon>Pseudomonadati</taxon>
        <taxon>Pseudomonadota</taxon>
        <taxon>Gammaproteobacteria</taxon>
        <taxon>Vibrionales</taxon>
        <taxon>Vibrionaceae</taxon>
        <taxon>Vibrio</taxon>
    </lineage>
</organism>
<name>A0AAJ4LTL4_9VIBR</name>
<evidence type="ECO:0000313" key="2">
    <source>
        <dbReference type="EMBL" id="QPL52941.1"/>
    </source>
</evidence>
<dbReference type="Pfam" id="PF00800">
    <property type="entry name" value="PDT"/>
    <property type="match status" value="1"/>
</dbReference>
<gene>
    <name evidence="2" type="ORF">I3X05_13190</name>
</gene>
<dbReference type="InterPro" id="IPR001086">
    <property type="entry name" value="Preph_deHydtase"/>
</dbReference>
<dbReference type="AlphaFoldDB" id="A0AAJ4LTL4"/>
<accession>A0AAJ4LTL4</accession>
<dbReference type="EMBL" id="CP065217">
    <property type="protein sequence ID" value="QPL52941.1"/>
    <property type="molecule type" value="Genomic_DNA"/>
</dbReference>
<dbReference type="GO" id="GO:0004664">
    <property type="term" value="F:prephenate dehydratase activity"/>
    <property type="evidence" value="ECO:0007669"/>
    <property type="project" value="InterPro"/>
</dbReference>
<dbReference type="RefSeq" id="WP_193185844.1">
    <property type="nucleotide sequence ID" value="NZ_CP065217.1"/>
</dbReference>